<evidence type="ECO:0000313" key="2">
    <source>
        <dbReference type="EMBL" id="EGF99600.1"/>
    </source>
</evidence>
<protein>
    <submittedName>
        <fullName evidence="2">Uncharacterized protein</fullName>
    </submittedName>
</protein>
<evidence type="ECO:0000256" key="1">
    <source>
        <dbReference type="SAM" id="MobiDB-lite"/>
    </source>
</evidence>
<dbReference type="RefSeq" id="XP_007417138.1">
    <property type="nucleotide sequence ID" value="XM_007417076.1"/>
</dbReference>
<evidence type="ECO:0000313" key="3">
    <source>
        <dbReference type="Proteomes" id="UP000001072"/>
    </source>
</evidence>
<reference evidence="3" key="1">
    <citation type="journal article" date="2011" name="Proc. Natl. Acad. Sci. U.S.A.">
        <title>Obligate biotrophy features unraveled by the genomic analysis of rust fungi.</title>
        <authorList>
            <person name="Duplessis S."/>
            <person name="Cuomo C.A."/>
            <person name="Lin Y.-C."/>
            <person name="Aerts A."/>
            <person name="Tisserant E."/>
            <person name="Veneault-Fourrey C."/>
            <person name="Joly D.L."/>
            <person name="Hacquard S."/>
            <person name="Amselem J."/>
            <person name="Cantarel B.L."/>
            <person name="Chiu R."/>
            <person name="Coutinho P.M."/>
            <person name="Feau N."/>
            <person name="Field M."/>
            <person name="Frey P."/>
            <person name="Gelhaye E."/>
            <person name="Goldberg J."/>
            <person name="Grabherr M.G."/>
            <person name="Kodira C.D."/>
            <person name="Kohler A."/>
            <person name="Kuees U."/>
            <person name="Lindquist E.A."/>
            <person name="Lucas S.M."/>
            <person name="Mago R."/>
            <person name="Mauceli E."/>
            <person name="Morin E."/>
            <person name="Murat C."/>
            <person name="Pangilinan J.L."/>
            <person name="Park R."/>
            <person name="Pearson M."/>
            <person name="Quesneville H."/>
            <person name="Rouhier N."/>
            <person name="Sakthikumar S."/>
            <person name="Salamov A.A."/>
            <person name="Schmutz J."/>
            <person name="Selles B."/>
            <person name="Shapiro H."/>
            <person name="Tanguay P."/>
            <person name="Tuskan G.A."/>
            <person name="Henrissat B."/>
            <person name="Van de Peer Y."/>
            <person name="Rouze P."/>
            <person name="Ellis J.G."/>
            <person name="Dodds P.N."/>
            <person name="Schein J.E."/>
            <person name="Zhong S."/>
            <person name="Hamelin R.C."/>
            <person name="Grigoriev I.V."/>
            <person name="Szabo L.J."/>
            <person name="Martin F."/>
        </authorList>
    </citation>
    <scope>NUCLEOTIDE SEQUENCE [LARGE SCALE GENOMIC DNA]</scope>
    <source>
        <strain evidence="3">98AG31 / pathotype 3-4-7</strain>
    </source>
</reference>
<dbReference type="Proteomes" id="UP000001072">
    <property type="component" value="Unassembled WGS sequence"/>
</dbReference>
<dbReference type="VEuPathDB" id="FungiDB:MELLADRAFT_68472"/>
<keyword evidence="3" id="KW-1185">Reference proteome</keyword>
<organism evidence="3">
    <name type="scientific">Melampsora larici-populina (strain 98AG31 / pathotype 3-4-7)</name>
    <name type="common">Poplar leaf rust fungus</name>
    <dbReference type="NCBI Taxonomy" id="747676"/>
    <lineage>
        <taxon>Eukaryota</taxon>
        <taxon>Fungi</taxon>
        <taxon>Dikarya</taxon>
        <taxon>Basidiomycota</taxon>
        <taxon>Pucciniomycotina</taxon>
        <taxon>Pucciniomycetes</taxon>
        <taxon>Pucciniales</taxon>
        <taxon>Melampsoraceae</taxon>
        <taxon>Melampsora</taxon>
    </lineage>
</organism>
<gene>
    <name evidence="2" type="ORF">MELLADRAFT_68472</name>
</gene>
<sequence>MELEECLQHHSHITQPSIALPGTTTPIGISAVTNREKISRAEMQEKILRDEVDEKAEDVDFPNIEQVSNKKPRTGNDSKHSVAPSPSCQKNLQKLIHFEGRDHLSGSSRIYYRSVMVTLRWQFQLAMWLTPGLSETIISVMEAFKESSKARQAMSQTQSYDSQKIILAIEKIRTNLVMGFLGALRLIHSGNRDLLARKVLIEDGWIFLQHFLNDQLLKLQEEVIFLTPKTRGRIHIKHNDTFDILSHTIQLPERSPVAIEIIIELINTWYQVTEHQASLSQINLSYDSFLQKCEEAYQQQGEGKSLWRPWIRATSNGSTHQGYSLEQGVNNEITGYDEIDSAKTFPRRIEQIGNLIIEQKYTEFAEKINVFFKSISKEIHKLYAHQSLEEQKSKEIPSHNIVLSNEMIDKAVLSAQKDITPSFFGIIFLMQKTIIDDKLSKMIFENGWEHLKTYFNQWLIFFIDNKNKAIWTTKESKSKGSEWASTKKTIAHLSKLVSGRCRSTHLIWYLVEVWYEAIISTVESEKHQLSTHILPPDHQLIKKRCHIRFQLARMT</sequence>
<dbReference type="EMBL" id="GL883157">
    <property type="protein sequence ID" value="EGF99600.1"/>
    <property type="molecule type" value="Genomic_DNA"/>
</dbReference>
<dbReference type="GeneID" id="18931040"/>
<dbReference type="KEGG" id="mlr:MELLADRAFT_68472"/>
<dbReference type="AlphaFoldDB" id="F4S6X9"/>
<dbReference type="HOGENOM" id="CLU_032497_0_0_1"/>
<accession>F4S6X9</accession>
<dbReference type="InParanoid" id="F4S6X9"/>
<name>F4S6X9_MELLP</name>
<feature type="region of interest" description="Disordered" evidence="1">
    <location>
        <begin position="58"/>
        <end position="87"/>
    </location>
</feature>
<feature type="region of interest" description="Disordered" evidence="1">
    <location>
        <begin position="1"/>
        <end position="24"/>
    </location>
</feature>
<proteinExistence type="predicted"/>
<feature type="compositionally biased region" description="Polar residues" evidence="1">
    <location>
        <begin position="13"/>
        <end position="24"/>
    </location>
</feature>
<dbReference type="OrthoDB" id="10486412at2759"/>